<dbReference type="OrthoDB" id="9787435at2"/>
<dbReference type="InterPro" id="IPR013154">
    <property type="entry name" value="ADH-like_N"/>
</dbReference>
<evidence type="ECO:0000259" key="3">
    <source>
        <dbReference type="Pfam" id="PF08240"/>
    </source>
</evidence>
<dbReference type="GO" id="GO:0016491">
    <property type="term" value="F:oxidoreductase activity"/>
    <property type="evidence" value="ECO:0007669"/>
    <property type="project" value="UniProtKB-KW"/>
</dbReference>
<dbReference type="Pfam" id="PF08240">
    <property type="entry name" value="ADH_N"/>
    <property type="match status" value="1"/>
</dbReference>
<name>A0A2Z5G886_9BACT</name>
<keyword evidence="5" id="KW-1185">Reference proteome</keyword>
<keyword evidence="1" id="KW-0560">Oxidoreductase</keyword>
<protein>
    <submittedName>
        <fullName evidence="4">Alcohol dehydrogenase, zinc-binding</fullName>
    </submittedName>
</protein>
<dbReference type="SUPFAM" id="SSF50129">
    <property type="entry name" value="GroES-like"/>
    <property type="match status" value="1"/>
</dbReference>
<accession>A0A2Z5G886</accession>
<dbReference type="KEGG" id="abas:ACPOL_5956"/>
<evidence type="ECO:0000313" key="5">
    <source>
        <dbReference type="Proteomes" id="UP000253606"/>
    </source>
</evidence>
<dbReference type="Gene3D" id="3.40.50.720">
    <property type="entry name" value="NAD(P)-binding Rossmann-like Domain"/>
    <property type="match status" value="1"/>
</dbReference>
<dbReference type="InterPro" id="IPR013149">
    <property type="entry name" value="ADH-like_C"/>
</dbReference>
<dbReference type="Proteomes" id="UP000253606">
    <property type="component" value="Chromosome"/>
</dbReference>
<dbReference type="EMBL" id="CP030840">
    <property type="protein sequence ID" value="AXC15200.1"/>
    <property type="molecule type" value="Genomic_DNA"/>
</dbReference>
<proteinExistence type="predicted"/>
<gene>
    <name evidence="4" type="ORF">ACPOL_5956</name>
</gene>
<dbReference type="SUPFAM" id="SSF51735">
    <property type="entry name" value="NAD(P)-binding Rossmann-fold domains"/>
    <property type="match status" value="1"/>
</dbReference>
<dbReference type="Gene3D" id="3.90.180.10">
    <property type="entry name" value="Medium-chain alcohol dehydrogenases, catalytic domain"/>
    <property type="match status" value="1"/>
</dbReference>
<evidence type="ECO:0000259" key="2">
    <source>
        <dbReference type="Pfam" id="PF00107"/>
    </source>
</evidence>
<dbReference type="PANTHER" id="PTHR43401:SF2">
    <property type="entry name" value="L-THREONINE 3-DEHYDROGENASE"/>
    <property type="match status" value="1"/>
</dbReference>
<feature type="domain" description="Alcohol dehydrogenase-like C-terminal" evidence="2">
    <location>
        <begin position="182"/>
        <end position="313"/>
    </location>
</feature>
<evidence type="ECO:0000256" key="1">
    <source>
        <dbReference type="ARBA" id="ARBA00023002"/>
    </source>
</evidence>
<evidence type="ECO:0000313" key="4">
    <source>
        <dbReference type="EMBL" id="AXC15200.1"/>
    </source>
</evidence>
<organism evidence="4 5">
    <name type="scientific">Acidisarcina polymorpha</name>
    <dbReference type="NCBI Taxonomy" id="2211140"/>
    <lineage>
        <taxon>Bacteria</taxon>
        <taxon>Pseudomonadati</taxon>
        <taxon>Acidobacteriota</taxon>
        <taxon>Terriglobia</taxon>
        <taxon>Terriglobales</taxon>
        <taxon>Acidobacteriaceae</taxon>
        <taxon>Acidisarcina</taxon>
    </lineage>
</organism>
<dbReference type="RefSeq" id="WP_114209814.1">
    <property type="nucleotide sequence ID" value="NZ_CP030840.1"/>
</dbReference>
<dbReference type="Pfam" id="PF00107">
    <property type="entry name" value="ADH_zinc_N"/>
    <property type="match status" value="1"/>
</dbReference>
<dbReference type="InterPro" id="IPR011032">
    <property type="entry name" value="GroES-like_sf"/>
</dbReference>
<sequence>MKAVYLQATNKPLLVKDVPEPRLRAGGAIVQVKSAPVLSYMRQVVTGKLGYSMPLPFIPGNAGIGEVVEVADDVFDFKPGQLVFMDPYVGSRTNGGEYDDILIGLTGLSAVSGRMFDLWHDGTFAERALVPAETLTVFDEAKSLGAERLAALTRLAIPYGGLLKTGLRAGKTIMIGGATGNIGAGAVMVALAMGASRVIALGRDSKGLAELEALDSRRVVAVALEGGDVEALTARIKAAGGPIDTYFDMTGAAPDPTPIMAAIGALRRGGTAVFMGGVQATLPIPYSQIMFNELTLRGNFMYPREAPGDLLQMVLAGTLDLSKIKIKSFRLDQIEEAIDDASAGKGLNMTVVKP</sequence>
<dbReference type="InterPro" id="IPR050129">
    <property type="entry name" value="Zn_alcohol_dh"/>
</dbReference>
<reference evidence="4 5" key="1">
    <citation type="journal article" date="2018" name="Front. Microbiol.">
        <title>Hydrolytic Capabilities as a Key to Environmental Success: Chitinolytic and Cellulolytic Acidobacteria From Acidic Sub-arctic Soils and Boreal Peatlands.</title>
        <authorList>
            <person name="Belova S.E."/>
            <person name="Ravin N.V."/>
            <person name="Pankratov T.A."/>
            <person name="Rakitin A.L."/>
            <person name="Ivanova A.A."/>
            <person name="Beletsky A.V."/>
            <person name="Mardanov A.V."/>
            <person name="Sinninghe Damste J.S."/>
            <person name="Dedysh S.N."/>
        </authorList>
    </citation>
    <scope>NUCLEOTIDE SEQUENCE [LARGE SCALE GENOMIC DNA]</scope>
    <source>
        <strain evidence="4 5">SBC82</strain>
    </source>
</reference>
<dbReference type="AlphaFoldDB" id="A0A2Z5G886"/>
<dbReference type="PANTHER" id="PTHR43401">
    <property type="entry name" value="L-THREONINE 3-DEHYDROGENASE"/>
    <property type="match status" value="1"/>
</dbReference>
<dbReference type="InterPro" id="IPR036291">
    <property type="entry name" value="NAD(P)-bd_dom_sf"/>
</dbReference>
<feature type="domain" description="Alcohol dehydrogenase-like N-terminal" evidence="3">
    <location>
        <begin position="26"/>
        <end position="136"/>
    </location>
</feature>